<dbReference type="EMBL" id="CM044705">
    <property type="protein sequence ID" value="KAI5661714.1"/>
    <property type="molecule type" value="Genomic_DNA"/>
</dbReference>
<gene>
    <name evidence="1" type="ORF">M9H77_21037</name>
</gene>
<proteinExistence type="predicted"/>
<name>A0ACC0AMA8_CATRO</name>
<sequence length="456" mass="52606">MDAFIEETETIEMENKSEGFDDEGQASKLLIIYTISKDHSREQFGCGKDQVGPALTITGRFLDGQGFECHTLQRRFSIGVLNLQNPQYRLFIKGGDLGKVLNQIYNKLKIHIKVVSERTPNEGQFVLAIDLELEIVIMIHLVNEENYVNMDERFQKRKGDYEGHYDRYNYGGYNYRRSSQTLGTTSRPLSYNNLKLPLLCGTFGPCDYEVWEQKSSMGEESPKVLNVLIMCGWKNNREEYVRYHEGCSHDAHNQGGTAYGGINHSGNNFTPRKQDSVVLPTLYGKFVPTYYLEWESEVKYLLDAYNVDEDDKAILASCAFTPSFLEYILAYSRRKGVGFNTWSELKGALSNKFGADQFERLEWSQEFETLKGSKKSQGTVELLQGPVTRAMARRMEEEHQGKIIRFKKMIQALTWKVIGDQEEDLRGLKLSYGLVYKCRNLRKKTREVWELQKSKE</sequence>
<comment type="caution">
    <text evidence="1">The sequence shown here is derived from an EMBL/GenBank/DDBJ whole genome shotgun (WGS) entry which is preliminary data.</text>
</comment>
<evidence type="ECO:0000313" key="2">
    <source>
        <dbReference type="Proteomes" id="UP001060085"/>
    </source>
</evidence>
<protein>
    <submittedName>
        <fullName evidence="1">Uncharacterized protein</fullName>
    </submittedName>
</protein>
<dbReference type="Proteomes" id="UP001060085">
    <property type="component" value="Linkage Group LG05"/>
</dbReference>
<reference evidence="2" key="1">
    <citation type="journal article" date="2023" name="Nat. Plants">
        <title>Single-cell RNA sequencing provides a high-resolution roadmap for understanding the multicellular compartmentation of specialized metabolism.</title>
        <authorList>
            <person name="Sun S."/>
            <person name="Shen X."/>
            <person name="Li Y."/>
            <person name="Li Y."/>
            <person name="Wang S."/>
            <person name="Li R."/>
            <person name="Zhang H."/>
            <person name="Shen G."/>
            <person name="Guo B."/>
            <person name="Wei J."/>
            <person name="Xu J."/>
            <person name="St-Pierre B."/>
            <person name="Chen S."/>
            <person name="Sun C."/>
        </authorList>
    </citation>
    <scope>NUCLEOTIDE SEQUENCE [LARGE SCALE GENOMIC DNA]</scope>
</reference>
<accession>A0ACC0AMA8</accession>
<organism evidence="1 2">
    <name type="scientific">Catharanthus roseus</name>
    <name type="common">Madagascar periwinkle</name>
    <name type="synonym">Vinca rosea</name>
    <dbReference type="NCBI Taxonomy" id="4058"/>
    <lineage>
        <taxon>Eukaryota</taxon>
        <taxon>Viridiplantae</taxon>
        <taxon>Streptophyta</taxon>
        <taxon>Embryophyta</taxon>
        <taxon>Tracheophyta</taxon>
        <taxon>Spermatophyta</taxon>
        <taxon>Magnoliopsida</taxon>
        <taxon>eudicotyledons</taxon>
        <taxon>Gunneridae</taxon>
        <taxon>Pentapetalae</taxon>
        <taxon>asterids</taxon>
        <taxon>lamiids</taxon>
        <taxon>Gentianales</taxon>
        <taxon>Apocynaceae</taxon>
        <taxon>Rauvolfioideae</taxon>
        <taxon>Vinceae</taxon>
        <taxon>Catharanthinae</taxon>
        <taxon>Catharanthus</taxon>
    </lineage>
</organism>
<keyword evidence="2" id="KW-1185">Reference proteome</keyword>
<evidence type="ECO:0000313" key="1">
    <source>
        <dbReference type="EMBL" id="KAI5661714.1"/>
    </source>
</evidence>